<sequence length="195" mass="22741">MRHFLFILMTTLLFSCSSFSGKNNKKSILFNDIVSACSGSYREKTELNFIISFKKGLEFGYSFNEAKKNAIQSLLSTFPEKQRINILEKYYKCIDFTTIATKAEKIKIWNYYEFNGSCRDARQYRIEGNANFNTKIQQVFITGDIREYARLLQCKLKTKSIRTSSISIFYDCQDMKPGKFLSFTNDTILCDTIDY</sequence>
<evidence type="ECO:0008006" key="2">
    <source>
        <dbReference type="Google" id="ProtNLM"/>
    </source>
</evidence>
<accession>A0A3B0ZT54</accession>
<evidence type="ECO:0000313" key="1">
    <source>
        <dbReference type="EMBL" id="VAW94881.1"/>
    </source>
</evidence>
<dbReference type="PROSITE" id="PS51257">
    <property type="entry name" value="PROKAR_LIPOPROTEIN"/>
    <property type="match status" value="1"/>
</dbReference>
<dbReference type="EMBL" id="UOFS01000019">
    <property type="protein sequence ID" value="VAW94881.1"/>
    <property type="molecule type" value="Genomic_DNA"/>
</dbReference>
<dbReference type="AlphaFoldDB" id="A0A3B0ZT54"/>
<name>A0A3B0ZT54_9ZZZZ</name>
<gene>
    <name evidence="1" type="ORF">MNBD_GAMMA22-1666</name>
</gene>
<proteinExistence type="predicted"/>
<organism evidence="1">
    <name type="scientific">hydrothermal vent metagenome</name>
    <dbReference type="NCBI Taxonomy" id="652676"/>
    <lineage>
        <taxon>unclassified sequences</taxon>
        <taxon>metagenomes</taxon>
        <taxon>ecological metagenomes</taxon>
    </lineage>
</organism>
<protein>
    <recommendedName>
        <fullName evidence="2">Lipoprotein</fullName>
    </recommendedName>
</protein>
<reference evidence="1" key="1">
    <citation type="submission" date="2018-06" db="EMBL/GenBank/DDBJ databases">
        <authorList>
            <person name="Zhirakovskaya E."/>
        </authorList>
    </citation>
    <scope>NUCLEOTIDE SEQUENCE</scope>
</reference>